<keyword evidence="3" id="KW-1185">Reference proteome</keyword>
<dbReference type="AlphaFoldDB" id="A0A6I3XC40"/>
<proteinExistence type="predicted"/>
<evidence type="ECO:0000259" key="1">
    <source>
        <dbReference type="Pfam" id="PF13569"/>
    </source>
</evidence>
<dbReference type="Pfam" id="PF13569">
    <property type="entry name" value="DUF4132"/>
    <property type="match status" value="1"/>
</dbReference>
<accession>A0A6I3XC40</accession>
<evidence type="ECO:0000313" key="2">
    <source>
        <dbReference type="EMBL" id="MUI11081.1"/>
    </source>
</evidence>
<feature type="domain" description="DUF4132" evidence="1">
    <location>
        <begin position="353"/>
        <end position="494"/>
    </location>
</feature>
<dbReference type="OrthoDB" id="9763697at2"/>
<gene>
    <name evidence="2" type="ORF">GJV26_01025</name>
</gene>
<dbReference type="EMBL" id="WNWM01000002">
    <property type="protein sequence ID" value="MUI11081.1"/>
    <property type="molecule type" value="Genomic_DNA"/>
</dbReference>
<sequence length="680" mass="72437">MSTYAALHARLTSPAPDHVRFTGPAIDIAGITPEELGTLWPLLHAARREKTLQPLADDVFRQVAQAGMAPALDSATLAATLRVLHGAGHWGVSLAEQFACFAGAPTAELAQALVPMLSNEAGWARGSRQRAALLILAGADEALAGLAQVIEGAYGSSLTAREFAVLATLGRRALVALAAVEEFSPDDVAARRWLELAGELGQEPAYMEFARDALEAAGDAAQRVQSGAVPYKPDAAFTPDDARVLGLAARAAAAADAPWYGDAITRLLPAVCVAPTAAKTVPSQALTTALGHAIEAVPTPESVAALREASRVVRHAGLKKKLARNVKPAERGLAARPEVALRLGDVGLPPKQQRALLAAFFDTALCRPFTLPYGEWRARLLAGAVMTDHARALVWSAGAAFMLGDGDVPVDAGGRPLVLPDDAPVTLWHPVESGEAEREAWRAHVLRHRLHQPVRQVFREFYTPRPDEDDACGHFAGYELGTVRLLGLARREGWKLDGGTLTRRFGDVRAAFRMSWALYPGCDGTVATETIDFTRGPMALPVRDVPPRVLSEACRAADLLVSVAAVALESEELEWPRLRLLSNGSGVHAVRRQVLERLLHAQIAAGRVAIEGFHVHAGGARVSMRTGRVMRDGAPVDLALKPASKKLGAVPWLPYDEALLERVVHSVAALLDDDHAPACG</sequence>
<dbReference type="InterPro" id="IPR025406">
    <property type="entry name" value="DUF4132"/>
</dbReference>
<comment type="caution">
    <text evidence="2">The sequence shown here is derived from an EMBL/GenBank/DDBJ whole genome shotgun (WGS) entry which is preliminary data.</text>
</comment>
<protein>
    <submittedName>
        <fullName evidence="2">DUF4132 domain-containing protein</fullName>
    </submittedName>
</protein>
<dbReference type="RefSeq" id="WP_155706881.1">
    <property type="nucleotide sequence ID" value="NZ_BMWU01000027.1"/>
</dbReference>
<reference evidence="2 3" key="1">
    <citation type="submission" date="2019-11" db="EMBL/GenBank/DDBJ databases">
        <title>Draft Genome Sequences of Six Type Strains of the Genus Massilia.</title>
        <authorList>
            <person name="Miess H."/>
            <person name="Frediansyah A."/>
            <person name="Goeker M."/>
            <person name="Gross H."/>
        </authorList>
    </citation>
    <scope>NUCLEOTIDE SEQUENCE [LARGE SCALE GENOMIC DNA]</scope>
    <source>
        <strain evidence="2 3">DSM 17513</strain>
    </source>
</reference>
<dbReference type="Proteomes" id="UP000431684">
    <property type="component" value="Unassembled WGS sequence"/>
</dbReference>
<evidence type="ECO:0000313" key="3">
    <source>
        <dbReference type="Proteomes" id="UP000431684"/>
    </source>
</evidence>
<organism evidence="2 3">
    <name type="scientific">Pseudoduganella dura</name>
    <dbReference type="NCBI Taxonomy" id="321982"/>
    <lineage>
        <taxon>Bacteria</taxon>
        <taxon>Pseudomonadati</taxon>
        <taxon>Pseudomonadota</taxon>
        <taxon>Betaproteobacteria</taxon>
        <taxon>Burkholderiales</taxon>
        <taxon>Oxalobacteraceae</taxon>
        <taxon>Telluria group</taxon>
        <taxon>Pseudoduganella</taxon>
    </lineage>
</organism>
<name>A0A6I3XC40_9BURK</name>